<dbReference type="Pfam" id="PF02737">
    <property type="entry name" value="3HCDH_N"/>
    <property type="match status" value="1"/>
</dbReference>
<evidence type="ECO:0000259" key="4">
    <source>
        <dbReference type="Pfam" id="PF00725"/>
    </source>
</evidence>
<dbReference type="Pfam" id="PF00725">
    <property type="entry name" value="3HCDH"/>
    <property type="match status" value="1"/>
</dbReference>
<reference evidence="6 7" key="1">
    <citation type="submission" date="2023-07" db="EMBL/GenBank/DDBJ databases">
        <title>Genomic Encyclopedia of Type Strains, Phase IV (KMG-IV): sequencing the most valuable type-strain genomes for metagenomic binning, comparative biology and taxonomic classification.</title>
        <authorList>
            <person name="Goeker M."/>
        </authorList>
    </citation>
    <scope>NUCLEOTIDE SEQUENCE [LARGE SCALE GENOMIC DNA]</scope>
    <source>
        <strain evidence="6 7">DSM 45903</strain>
    </source>
</reference>
<evidence type="ECO:0000256" key="1">
    <source>
        <dbReference type="ARBA" id="ARBA00009463"/>
    </source>
</evidence>
<dbReference type="RefSeq" id="WP_309867111.1">
    <property type="nucleotide sequence ID" value="NZ_JAVDQG010000006.1"/>
</dbReference>
<feature type="compositionally biased region" description="Basic residues" evidence="3">
    <location>
        <begin position="274"/>
        <end position="285"/>
    </location>
</feature>
<evidence type="ECO:0000313" key="6">
    <source>
        <dbReference type="EMBL" id="MDR6226763.1"/>
    </source>
</evidence>
<dbReference type="InterPro" id="IPR006176">
    <property type="entry name" value="3-OHacyl-CoA_DH_NAD-bd"/>
</dbReference>
<dbReference type="InterPro" id="IPR006108">
    <property type="entry name" value="3HC_DH_C"/>
</dbReference>
<gene>
    <name evidence="6" type="ORF">JOE21_002773</name>
</gene>
<comment type="caution">
    <text evidence="6">The sequence shown here is derived from an EMBL/GenBank/DDBJ whole genome shotgun (WGS) entry which is preliminary data.</text>
</comment>
<dbReference type="PANTHER" id="PTHR48075:SF5">
    <property type="entry name" value="3-HYDROXYBUTYRYL-COA DEHYDROGENASE"/>
    <property type="match status" value="1"/>
</dbReference>
<dbReference type="GO" id="GO:0008691">
    <property type="term" value="F:3-hydroxybutyryl-CoA dehydrogenase activity"/>
    <property type="evidence" value="ECO:0007669"/>
    <property type="project" value="UniProtKB-EC"/>
</dbReference>
<feature type="domain" description="3-hydroxyacyl-CoA dehydrogenase NAD binding" evidence="5">
    <location>
        <begin position="7"/>
        <end position="184"/>
    </location>
</feature>
<proteinExistence type="inferred from homology"/>
<keyword evidence="7" id="KW-1185">Reference proteome</keyword>
<dbReference type="InterPro" id="IPR036291">
    <property type="entry name" value="NAD(P)-bd_dom_sf"/>
</dbReference>
<evidence type="ECO:0000256" key="3">
    <source>
        <dbReference type="SAM" id="MobiDB-lite"/>
    </source>
</evidence>
<feature type="region of interest" description="Disordered" evidence="3">
    <location>
        <begin position="259"/>
        <end position="285"/>
    </location>
</feature>
<dbReference type="InterPro" id="IPR008927">
    <property type="entry name" value="6-PGluconate_DH-like_C_sf"/>
</dbReference>
<evidence type="ECO:0000256" key="2">
    <source>
        <dbReference type="ARBA" id="ARBA00023002"/>
    </source>
</evidence>
<dbReference type="PIRSF" id="PIRSF000105">
    <property type="entry name" value="HCDH"/>
    <property type="match status" value="1"/>
</dbReference>
<dbReference type="Gene3D" id="3.40.50.720">
    <property type="entry name" value="NAD(P)-binding Rossmann-like Domain"/>
    <property type="match status" value="1"/>
</dbReference>
<dbReference type="SUPFAM" id="SSF48179">
    <property type="entry name" value="6-phosphogluconate dehydrogenase C-terminal domain-like"/>
    <property type="match status" value="1"/>
</dbReference>
<name>A0ABU1IPU5_9BACL</name>
<dbReference type="Proteomes" id="UP001185012">
    <property type="component" value="Unassembled WGS sequence"/>
</dbReference>
<evidence type="ECO:0000259" key="5">
    <source>
        <dbReference type="Pfam" id="PF02737"/>
    </source>
</evidence>
<dbReference type="EMBL" id="JAVDQG010000006">
    <property type="protein sequence ID" value="MDR6226763.1"/>
    <property type="molecule type" value="Genomic_DNA"/>
</dbReference>
<dbReference type="Gene3D" id="1.10.1040.50">
    <property type="match status" value="1"/>
</dbReference>
<dbReference type="SUPFAM" id="SSF51735">
    <property type="entry name" value="NAD(P)-binding Rossmann-fold domains"/>
    <property type="match status" value="1"/>
</dbReference>
<dbReference type="PANTHER" id="PTHR48075">
    <property type="entry name" value="3-HYDROXYACYL-COA DEHYDROGENASE FAMILY PROTEIN"/>
    <property type="match status" value="1"/>
</dbReference>
<feature type="domain" description="3-hydroxyacyl-CoA dehydrogenase C-terminal" evidence="4">
    <location>
        <begin position="187"/>
        <end position="280"/>
    </location>
</feature>
<organism evidence="6 7">
    <name type="scientific">Desmospora profundinema</name>
    <dbReference type="NCBI Taxonomy" id="1571184"/>
    <lineage>
        <taxon>Bacteria</taxon>
        <taxon>Bacillati</taxon>
        <taxon>Bacillota</taxon>
        <taxon>Bacilli</taxon>
        <taxon>Bacillales</taxon>
        <taxon>Thermoactinomycetaceae</taxon>
        <taxon>Desmospora</taxon>
    </lineage>
</organism>
<accession>A0ABU1IPU5</accession>
<protein>
    <submittedName>
        <fullName evidence="6">3-hydroxybutyryl-CoA dehydrogenase</fullName>
        <ecNumber evidence="6">1.1.1.157</ecNumber>
    </submittedName>
</protein>
<evidence type="ECO:0000313" key="7">
    <source>
        <dbReference type="Proteomes" id="UP001185012"/>
    </source>
</evidence>
<sequence length="285" mass="31333">MKPMERAAVLGAGTMGAGIAQFLAAKGVEVTLRDIDEEPLEKGLDVIRRQLQRQVDRGRMASSDVDTILSRIHPATDLDCLAPVEWVIEAVVERLSVKQALFQDVEQVVGREAVLATNTSSLSVTAIASVLQNPERFLGLHFFNPAPVMPLVEVVSGERTDPAAANRAVEWLRRLGKTPIQVADTPGFLVNRVARPFHTEPYRLVSTGVADKAQVDRILRSAGFPMGPFELQDLIGIDINLAASEAVYEGFYHDPRFRPHPGQRKMVESGSLGRKVKRGHFTHES</sequence>
<comment type="similarity">
    <text evidence="1">Belongs to the 3-hydroxyacyl-CoA dehydrogenase family.</text>
</comment>
<dbReference type="InterPro" id="IPR022694">
    <property type="entry name" value="3-OHacyl-CoA_DH"/>
</dbReference>
<dbReference type="EC" id="1.1.1.157" evidence="6"/>
<keyword evidence="2 6" id="KW-0560">Oxidoreductase</keyword>